<sequence length="744" mass="84050">MHLELHPRMSSSRNIAIANENLNVVHDCIQNVITITNNESDSITITDSSFKNVDVRIQHSNVTFNIPSYTKNKIIPPSYSISNSNVTLTSFRSSMLNDTDIYAEIELINSEITFTPNSEDSYIPVNLELTRSSIKSNGELKLPKLSLDAPKSIDGNVICSTLGVRYQNYDFSDVTALFVVTNLELFNPSGQLPLKINVSDSISVYNNFSTDILNLEFKKSAIKLNIYLDQYSLFDSSKLIVSNVQTLTDVNFNAIYNGTSYLNKEQAEKILPGTKRTLVQFKGNDSDPIRFDCNVEDSNLSKYINLEQALKFESDGHNSVIMTYVKTPASTTQILCYATDRNLCKGMTILKSDTQKAPDYVDRVVLHVFEGFSADFYLNFNLTNQPVDFVIEGSSDKVQVVNINLTSDTRYILKSLEFKAIIAKFRFDTPDKSVNLKKLIVDEYTLFMPSEIYNFDSCDLIVCHISAVRLFQTNRPKFEVNLVPYIGLNLNEKSVDFYLNNQLITSIQNEKLDNYKFRMVDNEKTIITEEYVHSGSDIFLHLIGEKPKIIFRTKVPNNESTEYIEISDGTEINIDTMGFAPIRINNFARVAVDTTYSSELVQISSLKCKDLECTINNSYTSSVFFKNVFMEGKASIIGVKQDINVVILSLQVNEKSKAEISNVQLVNSVDIEADSSIVLGDVQIGNTKFHVHPHQGDQNYQIYINTNTYKHMSPSEVNVSFIEQEKQCTNATKIVQSQYALAEN</sequence>
<reference evidence="1" key="1">
    <citation type="submission" date="2006-10" db="EMBL/GenBank/DDBJ databases">
        <authorList>
            <person name="Amadeo P."/>
            <person name="Zhao Q."/>
            <person name="Wortman J."/>
            <person name="Fraser-Liggett C."/>
            <person name="Carlton J."/>
        </authorList>
    </citation>
    <scope>NUCLEOTIDE SEQUENCE</scope>
    <source>
        <strain evidence="1">G3</strain>
    </source>
</reference>
<dbReference type="Proteomes" id="UP000001542">
    <property type="component" value="Unassembled WGS sequence"/>
</dbReference>
<reference evidence="1" key="2">
    <citation type="journal article" date="2007" name="Science">
        <title>Draft genome sequence of the sexually transmitted pathogen Trichomonas vaginalis.</title>
        <authorList>
            <person name="Carlton J.M."/>
            <person name="Hirt R.P."/>
            <person name="Silva J.C."/>
            <person name="Delcher A.L."/>
            <person name="Schatz M."/>
            <person name="Zhao Q."/>
            <person name="Wortman J.R."/>
            <person name="Bidwell S.L."/>
            <person name="Alsmark U.C.M."/>
            <person name="Besteiro S."/>
            <person name="Sicheritz-Ponten T."/>
            <person name="Noel C.J."/>
            <person name="Dacks J.B."/>
            <person name="Foster P.G."/>
            <person name="Simillion C."/>
            <person name="Van de Peer Y."/>
            <person name="Miranda-Saavedra D."/>
            <person name="Barton G.J."/>
            <person name="Westrop G.D."/>
            <person name="Mueller S."/>
            <person name="Dessi D."/>
            <person name="Fiori P.L."/>
            <person name="Ren Q."/>
            <person name="Paulsen I."/>
            <person name="Zhang H."/>
            <person name="Bastida-Corcuera F.D."/>
            <person name="Simoes-Barbosa A."/>
            <person name="Brown M.T."/>
            <person name="Hayes R.D."/>
            <person name="Mukherjee M."/>
            <person name="Okumura C.Y."/>
            <person name="Schneider R."/>
            <person name="Smith A.J."/>
            <person name="Vanacova S."/>
            <person name="Villalvazo M."/>
            <person name="Haas B.J."/>
            <person name="Pertea M."/>
            <person name="Feldblyum T.V."/>
            <person name="Utterback T.R."/>
            <person name="Shu C.L."/>
            <person name="Osoegawa K."/>
            <person name="de Jong P.J."/>
            <person name="Hrdy I."/>
            <person name="Horvathova L."/>
            <person name="Zubacova Z."/>
            <person name="Dolezal P."/>
            <person name="Malik S.B."/>
            <person name="Logsdon J.M. Jr."/>
            <person name="Henze K."/>
            <person name="Gupta A."/>
            <person name="Wang C.C."/>
            <person name="Dunne R.L."/>
            <person name="Upcroft J.A."/>
            <person name="Upcroft P."/>
            <person name="White O."/>
            <person name="Salzberg S.L."/>
            <person name="Tang P."/>
            <person name="Chiu C.-H."/>
            <person name="Lee Y.-S."/>
            <person name="Embley T.M."/>
            <person name="Coombs G.H."/>
            <person name="Mottram J.C."/>
            <person name="Tachezy J."/>
            <person name="Fraser-Liggett C.M."/>
            <person name="Johnson P.J."/>
        </authorList>
    </citation>
    <scope>NUCLEOTIDE SEQUENCE [LARGE SCALE GENOMIC DNA]</scope>
    <source>
        <strain evidence="1">G3</strain>
    </source>
</reference>
<dbReference type="RefSeq" id="XP_001304927.1">
    <property type="nucleotide sequence ID" value="XM_001304926.1"/>
</dbReference>
<proteinExistence type="predicted"/>
<dbReference type="VEuPathDB" id="TrichDB:TVAGG3_0315900"/>
<protein>
    <submittedName>
        <fullName evidence="1">Uncharacterized protein</fullName>
    </submittedName>
</protein>
<evidence type="ECO:0000313" key="1">
    <source>
        <dbReference type="EMBL" id="EAX91997.1"/>
    </source>
</evidence>
<gene>
    <name evidence="1" type="ORF">TVAG_001670</name>
</gene>
<dbReference type="EMBL" id="DS113997">
    <property type="protein sequence ID" value="EAX91997.1"/>
    <property type="molecule type" value="Genomic_DNA"/>
</dbReference>
<name>A2FSX5_TRIV3</name>
<organism evidence="1 2">
    <name type="scientific">Trichomonas vaginalis (strain ATCC PRA-98 / G3)</name>
    <dbReference type="NCBI Taxonomy" id="412133"/>
    <lineage>
        <taxon>Eukaryota</taxon>
        <taxon>Metamonada</taxon>
        <taxon>Parabasalia</taxon>
        <taxon>Trichomonadida</taxon>
        <taxon>Trichomonadidae</taxon>
        <taxon>Trichomonas</taxon>
    </lineage>
</organism>
<dbReference type="KEGG" id="tva:4749702"/>
<dbReference type="InParanoid" id="A2FSX5"/>
<dbReference type="AlphaFoldDB" id="A2FSX5"/>
<evidence type="ECO:0000313" key="2">
    <source>
        <dbReference type="Proteomes" id="UP000001542"/>
    </source>
</evidence>
<keyword evidence="2" id="KW-1185">Reference proteome</keyword>
<accession>A2FSX5</accession>
<dbReference type="VEuPathDB" id="TrichDB:TVAG_001670"/>